<name>A0ACB9GTY9_9ASTR</name>
<dbReference type="Proteomes" id="UP001056120">
    <property type="component" value="Linkage Group LG13"/>
</dbReference>
<reference evidence="2" key="1">
    <citation type="journal article" date="2022" name="Mol. Ecol. Resour.">
        <title>The genomes of chicory, endive, great burdock and yacon provide insights into Asteraceae palaeo-polyploidization history and plant inulin production.</title>
        <authorList>
            <person name="Fan W."/>
            <person name="Wang S."/>
            <person name="Wang H."/>
            <person name="Wang A."/>
            <person name="Jiang F."/>
            <person name="Liu H."/>
            <person name="Zhao H."/>
            <person name="Xu D."/>
            <person name="Zhang Y."/>
        </authorList>
    </citation>
    <scope>NUCLEOTIDE SEQUENCE [LARGE SCALE GENOMIC DNA]</scope>
    <source>
        <strain evidence="2">cv. Yunnan</strain>
    </source>
</reference>
<gene>
    <name evidence="1" type="ORF">L1987_40853</name>
</gene>
<accession>A0ACB9GTY9</accession>
<organism evidence="1 2">
    <name type="scientific">Smallanthus sonchifolius</name>
    <dbReference type="NCBI Taxonomy" id="185202"/>
    <lineage>
        <taxon>Eukaryota</taxon>
        <taxon>Viridiplantae</taxon>
        <taxon>Streptophyta</taxon>
        <taxon>Embryophyta</taxon>
        <taxon>Tracheophyta</taxon>
        <taxon>Spermatophyta</taxon>
        <taxon>Magnoliopsida</taxon>
        <taxon>eudicotyledons</taxon>
        <taxon>Gunneridae</taxon>
        <taxon>Pentapetalae</taxon>
        <taxon>asterids</taxon>
        <taxon>campanulids</taxon>
        <taxon>Asterales</taxon>
        <taxon>Asteraceae</taxon>
        <taxon>Asteroideae</taxon>
        <taxon>Heliantheae alliance</taxon>
        <taxon>Millerieae</taxon>
        <taxon>Smallanthus</taxon>
    </lineage>
</organism>
<comment type="caution">
    <text evidence="1">The sequence shown here is derived from an EMBL/GenBank/DDBJ whole genome shotgun (WGS) entry which is preliminary data.</text>
</comment>
<keyword evidence="2" id="KW-1185">Reference proteome</keyword>
<evidence type="ECO:0000313" key="2">
    <source>
        <dbReference type="Proteomes" id="UP001056120"/>
    </source>
</evidence>
<evidence type="ECO:0000313" key="1">
    <source>
        <dbReference type="EMBL" id="KAI3786842.1"/>
    </source>
</evidence>
<dbReference type="EMBL" id="CM042030">
    <property type="protein sequence ID" value="KAI3786842.1"/>
    <property type="molecule type" value="Genomic_DNA"/>
</dbReference>
<sequence>MEAGFDALASNWACAMKCLVDKEPFKFSYMVYEGLLGNIQGPRSKDRFSVYLRFLQMIFNDKLQNLNTSRPTLDLQHTKKCVFNDMRSKTAKSTFSHIFTNLFPNMLGEGNNSDSEDSVGGEDGSDDNGDDDDDISEDNFEKEEKANKTYHKLLQNHTKKKKKKMFNN</sequence>
<protein>
    <submittedName>
        <fullName evidence="1">Uncharacterized protein</fullName>
    </submittedName>
</protein>
<proteinExistence type="predicted"/>
<reference evidence="1 2" key="2">
    <citation type="journal article" date="2022" name="Mol. Ecol. Resour.">
        <title>The genomes of chicory, endive, great burdock and yacon provide insights into Asteraceae paleo-polyploidization history and plant inulin production.</title>
        <authorList>
            <person name="Fan W."/>
            <person name="Wang S."/>
            <person name="Wang H."/>
            <person name="Wang A."/>
            <person name="Jiang F."/>
            <person name="Liu H."/>
            <person name="Zhao H."/>
            <person name="Xu D."/>
            <person name="Zhang Y."/>
        </authorList>
    </citation>
    <scope>NUCLEOTIDE SEQUENCE [LARGE SCALE GENOMIC DNA]</scope>
    <source>
        <strain evidence="2">cv. Yunnan</strain>
        <tissue evidence="1">Leaves</tissue>
    </source>
</reference>